<dbReference type="Pfam" id="PF13672">
    <property type="entry name" value="PP2C_2"/>
    <property type="match status" value="1"/>
</dbReference>
<evidence type="ECO:0000313" key="3">
    <source>
        <dbReference type="Proteomes" id="UP000764837"/>
    </source>
</evidence>
<dbReference type="InterPro" id="IPR001932">
    <property type="entry name" value="PPM-type_phosphatase-like_dom"/>
</dbReference>
<reference evidence="2 3" key="1">
    <citation type="submission" date="2021-01" db="EMBL/GenBank/DDBJ databases">
        <title>Sequencing the genomes of 1000 actinobacteria strains.</title>
        <authorList>
            <person name="Klenk H.-P."/>
        </authorList>
    </citation>
    <scope>NUCLEOTIDE SEQUENCE [LARGE SCALE GENOMIC DNA]</scope>
    <source>
        <strain evidence="2 3">DSM 100204</strain>
    </source>
</reference>
<proteinExistence type="predicted"/>
<comment type="caution">
    <text evidence="2">The sequence shown here is derived from an EMBL/GenBank/DDBJ whole genome shotgun (WGS) entry which is preliminary data.</text>
</comment>
<dbReference type="SUPFAM" id="SSF81606">
    <property type="entry name" value="PP2C-like"/>
    <property type="match status" value="1"/>
</dbReference>
<evidence type="ECO:0000313" key="2">
    <source>
        <dbReference type="EMBL" id="MBM7489685.1"/>
    </source>
</evidence>
<dbReference type="Proteomes" id="UP000764837">
    <property type="component" value="Unassembled WGS sequence"/>
</dbReference>
<dbReference type="InterPro" id="IPR036457">
    <property type="entry name" value="PPM-type-like_dom_sf"/>
</dbReference>
<dbReference type="RefSeq" id="WP_204941036.1">
    <property type="nucleotide sequence ID" value="NZ_JAFBBP010000001.1"/>
</dbReference>
<dbReference type="Gene3D" id="3.60.40.10">
    <property type="entry name" value="PPM-type phosphatase domain"/>
    <property type="match status" value="1"/>
</dbReference>
<sequence length="265" mass="28257">MDFAFATEPGPDRPNEDHVIVSAGLAIVLDGVTQLPGLETGCVHDPVWLVQELGNCLVEALTLQPAAPLGGILAEAIGQLRGCHEGRCDLTNPNSPSSTVAIARERGSQMDYLVLCDSSVVYEDSSGVTVVHDDRTESLPAYDRHTVARLRNQPGGFWVASTDPAAAAEAVTGSVALDGLRRLLLCTDGVSRLTEFFGISWTEVFGLIERSGPRAAIDLVREYEMNCSGLLARPGRRRVKRHDDATLAVLRSASRTGALDAGPVV</sequence>
<gene>
    <name evidence="2" type="ORF">JOD64_000907</name>
</gene>
<accession>A0ABS2LNH7</accession>
<keyword evidence="3" id="KW-1185">Reference proteome</keyword>
<protein>
    <recommendedName>
        <fullName evidence="1">PPM-type phosphatase domain-containing protein</fullName>
    </recommendedName>
</protein>
<organism evidence="2 3">
    <name type="scientific">Micromonospora luteifusca</name>
    <dbReference type="NCBI Taxonomy" id="709860"/>
    <lineage>
        <taxon>Bacteria</taxon>
        <taxon>Bacillati</taxon>
        <taxon>Actinomycetota</taxon>
        <taxon>Actinomycetes</taxon>
        <taxon>Micromonosporales</taxon>
        <taxon>Micromonosporaceae</taxon>
        <taxon>Micromonospora</taxon>
    </lineage>
</organism>
<evidence type="ECO:0000259" key="1">
    <source>
        <dbReference type="Pfam" id="PF13672"/>
    </source>
</evidence>
<feature type="domain" description="PPM-type phosphatase" evidence="1">
    <location>
        <begin position="27"/>
        <end position="204"/>
    </location>
</feature>
<dbReference type="EMBL" id="JAFBBP010000001">
    <property type="protein sequence ID" value="MBM7489685.1"/>
    <property type="molecule type" value="Genomic_DNA"/>
</dbReference>
<name>A0ABS2LNH7_9ACTN</name>